<name>A0ABN6E4T1_9FIRM</name>
<evidence type="ECO:0000313" key="1">
    <source>
        <dbReference type="EMBL" id="BCS80385.1"/>
    </source>
</evidence>
<keyword evidence="2" id="KW-1185">Reference proteome</keyword>
<protein>
    <submittedName>
        <fullName evidence="1">Uncharacterized protein</fullName>
    </submittedName>
</protein>
<dbReference type="Proteomes" id="UP000663623">
    <property type="component" value="Chromosome"/>
</dbReference>
<evidence type="ECO:0000313" key="2">
    <source>
        <dbReference type="Proteomes" id="UP000663623"/>
    </source>
</evidence>
<sequence length="39" mass="4560">MNKKDGGEKRGIVMELAKRILEDIVNFPEELQKEVLEFI</sequence>
<accession>A0ABN6E4T1</accession>
<proteinExistence type="predicted"/>
<organism evidence="1 2">
    <name type="scientific">Caldicellulosiruptor diazotrophicus</name>
    <dbReference type="NCBI Taxonomy" id="2806205"/>
    <lineage>
        <taxon>Bacteria</taxon>
        <taxon>Bacillati</taxon>
        <taxon>Bacillota</taxon>
        <taxon>Bacillota incertae sedis</taxon>
        <taxon>Caldicellulosiruptorales</taxon>
        <taxon>Caldicellulosiruptoraceae</taxon>
        <taxon>Caldicellulosiruptor</taxon>
    </lineage>
</organism>
<gene>
    <name evidence="1" type="ORF">CaldiYA01_03450</name>
</gene>
<dbReference type="EMBL" id="AP024480">
    <property type="protein sequence ID" value="BCS80385.1"/>
    <property type="molecule type" value="Genomic_DNA"/>
</dbReference>
<reference evidence="1 2" key="1">
    <citation type="submission" date="2021-02" db="EMBL/GenBank/DDBJ databases">
        <title>Nitrogen-fixing ability and nitrogen fixation related genes of thermophilic fermentative bacteria in the genus Caldicellulosiruptor.</title>
        <authorList>
            <person name="Chen Y."/>
            <person name="Nishihara A."/>
            <person name="Haruta S."/>
        </authorList>
    </citation>
    <scope>NUCLEOTIDE SEQUENCE [LARGE SCALE GENOMIC DNA]</scope>
    <source>
        <strain evidence="1 2">YA01</strain>
    </source>
</reference>